<keyword evidence="11" id="KW-1185">Reference proteome</keyword>
<evidence type="ECO:0000256" key="3">
    <source>
        <dbReference type="ARBA" id="ARBA00022475"/>
    </source>
</evidence>
<gene>
    <name evidence="10" type="ORF">Bealeia1_01437</name>
</gene>
<reference evidence="10 11" key="1">
    <citation type="journal article" date="2024" name="Environ. Microbiol.">
        <title>Novel evolutionary insights on the interactions of the Holosporales (Alphaproteobacteria) with eukaryotic hosts from comparative genomics.</title>
        <authorList>
            <person name="Giovannini M."/>
            <person name="Petroni G."/>
            <person name="Castelli M."/>
        </authorList>
    </citation>
    <scope>NUCLEOTIDE SEQUENCE [LARGE SCALE GENOMIC DNA]</scope>
    <source>
        <strain evidence="10 11">US_Bl 15I1</strain>
    </source>
</reference>
<dbReference type="InterPro" id="IPR051084">
    <property type="entry name" value="H+-coupled_symporters"/>
</dbReference>
<keyword evidence="4 8" id="KW-0812">Transmembrane</keyword>
<keyword evidence="3" id="KW-1003">Cell membrane</keyword>
<feature type="transmembrane region" description="Helical" evidence="8">
    <location>
        <begin position="378"/>
        <end position="402"/>
    </location>
</feature>
<dbReference type="Pfam" id="PF00083">
    <property type="entry name" value="Sugar_tr"/>
    <property type="match status" value="1"/>
</dbReference>
<dbReference type="InterPro" id="IPR011701">
    <property type="entry name" value="MFS"/>
</dbReference>
<dbReference type="RefSeq" id="WP_331256015.1">
    <property type="nucleotide sequence ID" value="NZ_CP133270.1"/>
</dbReference>
<dbReference type="PANTHER" id="PTHR43528:SF1">
    <property type="entry name" value="ALPHA-KETOGLUTARATE PERMEASE"/>
    <property type="match status" value="1"/>
</dbReference>
<dbReference type="EMBL" id="CP133270">
    <property type="protein sequence ID" value="WVX67239.1"/>
    <property type="molecule type" value="Genomic_DNA"/>
</dbReference>
<evidence type="ECO:0000313" key="11">
    <source>
        <dbReference type="Proteomes" id="UP001330434"/>
    </source>
</evidence>
<organism evidence="10 11">
    <name type="scientific">Candidatus Bealeia paramacronuclearis</name>
    <dbReference type="NCBI Taxonomy" id="1921001"/>
    <lineage>
        <taxon>Bacteria</taxon>
        <taxon>Pseudomonadati</taxon>
        <taxon>Pseudomonadota</taxon>
        <taxon>Alphaproteobacteria</taxon>
        <taxon>Holosporales</taxon>
        <taxon>Holosporaceae</taxon>
        <taxon>Candidatus Bealeia</taxon>
    </lineage>
</organism>
<dbReference type="Pfam" id="PF07690">
    <property type="entry name" value="MFS_1"/>
    <property type="match status" value="1"/>
</dbReference>
<feature type="domain" description="Major facilitator superfamily (MFS) profile" evidence="9">
    <location>
        <begin position="25"/>
        <end position="434"/>
    </location>
</feature>
<evidence type="ECO:0000256" key="5">
    <source>
        <dbReference type="ARBA" id="ARBA00022847"/>
    </source>
</evidence>
<comment type="subcellular location">
    <subcellularLocation>
        <location evidence="1">Cell membrane</location>
        <topology evidence="1">Multi-pass membrane protein</topology>
    </subcellularLocation>
</comment>
<evidence type="ECO:0000259" key="9">
    <source>
        <dbReference type="PROSITE" id="PS50850"/>
    </source>
</evidence>
<dbReference type="PANTHER" id="PTHR43528">
    <property type="entry name" value="ALPHA-KETOGLUTARATE PERMEASE"/>
    <property type="match status" value="1"/>
</dbReference>
<feature type="transmembrane region" description="Helical" evidence="8">
    <location>
        <begin position="288"/>
        <end position="309"/>
    </location>
</feature>
<feature type="transmembrane region" description="Helical" evidence="8">
    <location>
        <begin position="97"/>
        <end position="115"/>
    </location>
</feature>
<feature type="transmembrane region" description="Helical" evidence="8">
    <location>
        <begin position="162"/>
        <end position="185"/>
    </location>
</feature>
<evidence type="ECO:0000256" key="4">
    <source>
        <dbReference type="ARBA" id="ARBA00022692"/>
    </source>
</evidence>
<feature type="transmembrane region" description="Helical" evidence="8">
    <location>
        <begin position="37"/>
        <end position="55"/>
    </location>
</feature>
<keyword evidence="2" id="KW-0813">Transport</keyword>
<evidence type="ECO:0000256" key="7">
    <source>
        <dbReference type="ARBA" id="ARBA00023136"/>
    </source>
</evidence>
<evidence type="ECO:0000256" key="8">
    <source>
        <dbReference type="SAM" id="Phobius"/>
    </source>
</evidence>
<dbReference type="SUPFAM" id="SSF103473">
    <property type="entry name" value="MFS general substrate transporter"/>
    <property type="match status" value="1"/>
</dbReference>
<proteinExistence type="predicted"/>
<dbReference type="InterPro" id="IPR020846">
    <property type="entry name" value="MFS_dom"/>
</dbReference>
<protein>
    <submittedName>
        <fullName evidence="10">MFS transporter</fullName>
    </submittedName>
</protein>
<feature type="transmembrane region" description="Helical" evidence="8">
    <location>
        <begin position="251"/>
        <end position="276"/>
    </location>
</feature>
<feature type="transmembrane region" description="Helical" evidence="8">
    <location>
        <begin position="408"/>
        <end position="427"/>
    </location>
</feature>
<sequence length="438" mass="47883">MSTAVGTLSPASSVFTEDKSTLRRVILSCMIGNALEWYDFALYGYFATIIGQLFFPSASVFASLMATFGVFAAGFIMRPLGGIIFGHIGDKIGRKDALLWSIYLMALPTALIGLLPTYEQIGWMAPVLLTVIRLSQGLSMGGEFTGSMVFVVEHAPDHKRGLFGSWVVFSLVIGILVGSSVATATCYLLNEEQLHSWGWRVPFLLSVLGGLVGSYMRNAVDEPEQFKAAKKQHKTEATPLKQVFQHHLKGIGLVMMIDLTVAIGFYIIVTFIPNYMSALLGWEKSESLLITTVSMIAMGAVIPFCGFFSDKFGRKPVLMAGALMFIFGAYPLFETLEMSGLMHALFAQIGLAMIMGTYFAPIPATLMELFPTEVRYSALSIAHSLAMAIFGGSAPLVATWLIHVTDNYSAPALYLALAAFISLIFVWKMPEHARDHLE</sequence>
<dbReference type="Gene3D" id="1.20.1250.20">
    <property type="entry name" value="MFS general substrate transporter like domains"/>
    <property type="match status" value="2"/>
</dbReference>
<feature type="transmembrane region" description="Helical" evidence="8">
    <location>
        <begin position="316"/>
        <end position="333"/>
    </location>
</feature>
<feature type="transmembrane region" description="Helical" evidence="8">
    <location>
        <begin position="61"/>
        <end position="85"/>
    </location>
</feature>
<evidence type="ECO:0000256" key="2">
    <source>
        <dbReference type="ARBA" id="ARBA00022448"/>
    </source>
</evidence>
<dbReference type="PROSITE" id="PS50850">
    <property type="entry name" value="MFS"/>
    <property type="match status" value="1"/>
</dbReference>
<accession>A0ABZ2C454</accession>
<evidence type="ECO:0000256" key="6">
    <source>
        <dbReference type="ARBA" id="ARBA00022989"/>
    </source>
</evidence>
<feature type="transmembrane region" description="Helical" evidence="8">
    <location>
        <begin position="345"/>
        <end position="366"/>
    </location>
</feature>
<dbReference type="Proteomes" id="UP001330434">
    <property type="component" value="Chromosome"/>
</dbReference>
<keyword evidence="5" id="KW-0769">Symport</keyword>
<keyword evidence="6 8" id="KW-1133">Transmembrane helix</keyword>
<evidence type="ECO:0000313" key="10">
    <source>
        <dbReference type="EMBL" id="WVX67239.1"/>
    </source>
</evidence>
<evidence type="ECO:0000256" key="1">
    <source>
        <dbReference type="ARBA" id="ARBA00004651"/>
    </source>
</evidence>
<name>A0ABZ2C454_9PROT</name>
<dbReference type="InterPro" id="IPR005828">
    <property type="entry name" value="MFS_sugar_transport-like"/>
</dbReference>
<dbReference type="InterPro" id="IPR036259">
    <property type="entry name" value="MFS_trans_sf"/>
</dbReference>
<keyword evidence="7 8" id="KW-0472">Membrane</keyword>